<dbReference type="InterPro" id="IPR007219">
    <property type="entry name" value="XnlR_reg_dom"/>
</dbReference>
<evidence type="ECO:0000313" key="9">
    <source>
        <dbReference type="Proteomes" id="UP001610446"/>
    </source>
</evidence>
<evidence type="ECO:0000313" key="8">
    <source>
        <dbReference type="EMBL" id="KAL2849919.1"/>
    </source>
</evidence>
<evidence type="ECO:0000256" key="3">
    <source>
        <dbReference type="ARBA" id="ARBA00023125"/>
    </source>
</evidence>
<evidence type="ECO:0000256" key="4">
    <source>
        <dbReference type="ARBA" id="ARBA00023163"/>
    </source>
</evidence>
<dbReference type="InterPro" id="IPR001138">
    <property type="entry name" value="Zn2Cys6_DnaBD"/>
</dbReference>
<dbReference type="CDD" id="cd12148">
    <property type="entry name" value="fungal_TF_MHR"/>
    <property type="match status" value="1"/>
</dbReference>
<dbReference type="Proteomes" id="UP001610446">
    <property type="component" value="Unassembled WGS sequence"/>
</dbReference>
<evidence type="ECO:0000256" key="6">
    <source>
        <dbReference type="SAM" id="MobiDB-lite"/>
    </source>
</evidence>
<dbReference type="CDD" id="cd00067">
    <property type="entry name" value="GAL4"/>
    <property type="match status" value="1"/>
</dbReference>
<accession>A0ABR4KCA9</accession>
<proteinExistence type="predicted"/>
<evidence type="ECO:0000259" key="7">
    <source>
        <dbReference type="PROSITE" id="PS50048"/>
    </source>
</evidence>
<organism evidence="8 9">
    <name type="scientific">Aspergillus pseudoustus</name>
    <dbReference type="NCBI Taxonomy" id="1810923"/>
    <lineage>
        <taxon>Eukaryota</taxon>
        <taxon>Fungi</taxon>
        <taxon>Dikarya</taxon>
        <taxon>Ascomycota</taxon>
        <taxon>Pezizomycotina</taxon>
        <taxon>Eurotiomycetes</taxon>
        <taxon>Eurotiomycetidae</taxon>
        <taxon>Eurotiales</taxon>
        <taxon>Aspergillaceae</taxon>
        <taxon>Aspergillus</taxon>
        <taxon>Aspergillus subgen. Nidulantes</taxon>
    </lineage>
</organism>
<dbReference type="SUPFAM" id="SSF57701">
    <property type="entry name" value="Zn2/Cys6 DNA-binding domain"/>
    <property type="match status" value="1"/>
</dbReference>
<feature type="region of interest" description="Disordered" evidence="6">
    <location>
        <begin position="124"/>
        <end position="148"/>
    </location>
</feature>
<dbReference type="PROSITE" id="PS00463">
    <property type="entry name" value="ZN2_CY6_FUNGAL_1"/>
    <property type="match status" value="1"/>
</dbReference>
<dbReference type="Pfam" id="PF00172">
    <property type="entry name" value="Zn_clus"/>
    <property type="match status" value="1"/>
</dbReference>
<dbReference type="PANTHER" id="PTHR47424">
    <property type="entry name" value="REGULATORY PROTEIN GAL4"/>
    <property type="match status" value="1"/>
</dbReference>
<dbReference type="Pfam" id="PF04082">
    <property type="entry name" value="Fungal_trans"/>
    <property type="match status" value="1"/>
</dbReference>
<feature type="region of interest" description="Disordered" evidence="6">
    <location>
        <begin position="49"/>
        <end position="77"/>
    </location>
</feature>
<evidence type="ECO:0000256" key="5">
    <source>
        <dbReference type="ARBA" id="ARBA00023242"/>
    </source>
</evidence>
<dbReference type="InterPro" id="IPR051127">
    <property type="entry name" value="Fungal_SecMet_Regulators"/>
</dbReference>
<feature type="domain" description="Zn(2)-C6 fungal-type" evidence="7">
    <location>
        <begin position="15"/>
        <end position="45"/>
    </location>
</feature>
<feature type="compositionally biased region" description="Basic and acidic residues" evidence="6">
    <location>
        <begin position="52"/>
        <end position="69"/>
    </location>
</feature>
<dbReference type="PANTHER" id="PTHR47424:SF3">
    <property type="entry name" value="REGULATORY PROTEIN GAL4"/>
    <property type="match status" value="1"/>
</dbReference>
<feature type="region of interest" description="Disordered" evidence="6">
    <location>
        <begin position="657"/>
        <end position="698"/>
    </location>
</feature>
<keyword evidence="3" id="KW-0238">DNA-binding</keyword>
<dbReference type="EMBL" id="JBFXLU010000040">
    <property type="protein sequence ID" value="KAL2849919.1"/>
    <property type="molecule type" value="Genomic_DNA"/>
</dbReference>
<protein>
    <submittedName>
        <fullName evidence="8">Fungal-specific transcription factor domain-containing protein</fullName>
    </submittedName>
</protein>
<feature type="compositionally biased region" description="Polar residues" evidence="6">
    <location>
        <begin position="680"/>
        <end position="698"/>
    </location>
</feature>
<keyword evidence="4" id="KW-0804">Transcription</keyword>
<dbReference type="InterPro" id="IPR036864">
    <property type="entry name" value="Zn2-C6_fun-type_DNA-bd_sf"/>
</dbReference>
<evidence type="ECO:0000256" key="2">
    <source>
        <dbReference type="ARBA" id="ARBA00023015"/>
    </source>
</evidence>
<reference evidence="8 9" key="1">
    <citation type="submission" date="2024-07" db="EMBL/GenBank/DDBJ databases">
        <title>Section-level genome sequencing and comparative genomics of Aspergillus sections Usti and Cavernicolus.</title>
        <authorList>
            <consortium name="Lawrence Berkeley National Laboratory"/>
            <person name="Nybo J.L."/>
            <person name="Vesth T.C."/>
            <person name="Theobald S."/>
            <person name="Frisvad J.C."/>
            <person name="Larsen T.O."/>
            <person name="Kjaerboelling I."/>
            <person name="Rothschild-Mancinelli K."/>
            <person name="Lyhne E.K."/>
            <person name="Kogle M.E."/>
            <person name="Barry K."/>
            <person name="Clum A."/>
            <person name="Na H."/>
            <person name="Ledsgaard L."/>
            <person name="Lin J."/>
            <person name="Lipzen A."/>
            <person name="Kuo A."/>
            <person name="Riley R."/>
            <person name="Mondo S."/>
            <person name="Labutti K."/>
            <person name="Haridas S."/>
            <person name="Pangalinan J."/>
            <person name="Salamov A.A."/>
            <person name="Simmons B.A."/>
            <person name="Magnuson J.K."/>
            <person name="Chen J."/>
            <person name="Drula E."/>
            <person name="Henrissat B."/>
            <person name="Wiebenga A."/>
            <person name="Lubbers R.J."/>
            <person name="Gomes A.C."/>
            <person name="Makela M.R."/>
            <person name="Stajich J."/>
            <person name="Grigoriev I.V."/>
            <person name="Mortensen U.H."/>
            <person name="De Vries R.P."/>
            <person name="Baker S.E."/>
            <person name="Andersen M.R."/>
        </authorList>
    </citation>
    <scope>NUCLEOTIDE SEQUENCE [LARGE SCALE GENOMIC DNA]</scope>
    <source>
        <strain evidence="8 9">CBS 123904</strain>
    </source>
</reference>
<dbReference type="SMART" id="SM00906">
    <property type="entry name" value="Fungal_trans"/>
    <property type="match status" value="1"/>
</dbReference>
<evidence type="ECO:0000256" key="1">
    <source>
        <dbReference type="ARBA" id="ARBA00022723"/>
    </source>
</evidence>
<dbReference type="SMART" id="SM00066">
    <property type="entry name" value="GAL4"/>
    <property type="match status" value="1"/>
</dbReference>
<keyword evidence="2" id="KW-0805">Transcription regulation</keyword>
<comment type="caution">
    <text evidence="8">The sequence shown here is derived from an EMBL/GenBank/DDBJ whole genome shotgun (WGS) entry which is preliminary data.</text>
</comment>
<dbReference type="PROSITE" id="PS50048">
    <property type="entry name" value="ZN2_CY6_FUNGAL_2"/>
    <property type="match status" value="1"/>
</dbReference>
<name>A0ABR4KCA9_9EURO</name>
<keyword evidence="9" id="KW-1185">Reference proteome</keyword>
<gene>
    <name evidence="8" type="ORF">BJY01DRAFT_262030</name>
</gene>
<keyword evidence="5" id="KW-0539">Nucleus</keyword>
<dbReference type="Gene3D" id="4.10.240.10">
    <property type="entry name" value="Zn(2)-C6 fungal-type DNA-binding domain"/>
    <property type="match status" value="1"/>
</dbReference>
<keyword evidence="1" id="KW-0479">Metal-binding</keyword>
<sequence>MENSSGMKRQRVGVACDKCRLLKAKCDGRQPVCSRCDGYGFTCSWSRRKYGRSPEGETSLRRQGVDNSHDAVASSNTTRLHTANANTVLKSYEALIRQLLPNADPAQQANIEANLQNIQIQLRDTAPTEQPTPDTTATSQEGYTAESSPTYVGKASDIHFVHHIHKYVTGQDSLDGDDRTTQIYTHHNLGSFVTLTQPPLVPSPAEAEQFLDVYLSTIHIAYPFICKSVLRDRFNQLLAGDHDRPEFQPWLALFNFIFAIGSYYTSFPHGKHDNSCHHVRFFEQGLFFSRGLGADCALVNIWILLVQCFFLLAICHTDRCWNTLGFAIRMGQSIGLHVENSSNSLLSKEPWMKDRANCRRTWYAMYVLDRLLALQLGRPMAIHEADFQVNLPSTTDDAPFCTANGDATSQENHSTCEHMMDYFIAVIRFSHIIGLVIRELYRPSQIDFSPDQMLHSAATLDGRLTEWKMNLPRHLRFDIGHTFENSIPFKRQRNMLAVKFHHLRALIHRPFLCLPFIQMNNIPFMNLLLQHKERISEAEYICIYEAQQTAHLIHNVTDERSLVHDFPWWQMISCLVCASSILFVAEAFCGDNGFFHGRTSPQALREDAESCLKVFEALSVNSIAARKAADMLSALSRVRHTVYEGPPLEEPHPLRPFTPMHSAGGNAGSGLSAYSPPHPDTTTSLAATNTPSNSAPYTLPSSLLSTDTICSWDWPSEISSAMEWSIQFLDHPSFGQARTSDTGGRDSTHS</sequence>